<proteinExistence type="inferred from homology"/>
<dbReference type="GO" id="GO:0004151">
    <property type="term" value="F:dihydroorotase activity"/>
    <property type="evidence" value="ECO:0007669"/>
    <property type="project" value="UniProtKB-EC"/>
</dbReference>
<keyword evidence="8" id="KW-1185">Reference proteome</keyword>
<dbReference type="RefSeq" id="WP_283383033.1">
    <property type="nucleotide sequence ID" value="NZ_JASHIE010000015.1"/>
</dbReference>
<dbReference type="Gene3D" id="3.20.20.140">
    <property type="entry name" value="Metal-dependent hydrolases"/>
    <property type="match status" value="1"/>
</dbReference>
<dbReference type="Pfam" id="PF01979">
    <property type="entry name" value="Amidohydro_1"/>
    <property type="match status" value="1"/>
</dbReference>
<dbReference type="InterPro" id="IPR032466">
    <property type="entry name" value="Metal_Hydrolase"/>
</dbReference>
<dbReference type="NCBIfam" id="NF006688">
    <property type="entry name" value="PRK09236.1"/>
    <property type="match status" value="1"/>
</dbReference>
<evidence type="ECO:0000256" key="2">
    <source>
        <dbReference type="ARBA" id="ARBA00002368"/>
    </source>
</evidence>
<feature type="domain" description="Amidohydrolase-related" evidence="6">
    <location>
        <begin position="51"/>
        <end position="425"/>
    </location>
</feature>
<organism evidence="7 8">
    <name type="scientific">Flectobacillus rivi</name>
    <dbReference type="NCBI Taxonomy" id="2984209"/>
    <lineage>
        <taxon>Bacteria</taxon>
        <taxon>Pseudomonadati</taxon>
        <taxon>Bacteroidota</taxon>
        <taxon>Cytophagia</taxon>
        <taxon>Cytophagales</taxon>
        <taxon>Flectobacillaceae</taxon>
        <taxon>Flectobacillus</taxon>
    </lineage>
</organism>
<comment type="function">
    <text evidence="2">Catalyzes the reversible cyclization of carbamoyl aspartate to dihydroorotate.</text>
</comment>
<sequence length="445" mass="49538">MSSILILNAQVVNEGKIQVADILVKDGFIDQIGTNLSGISADKTIDATGKYLLPGVIDDQVHFREPGLTHKACIHSEARAGVAGGVTTFMEMPNTVPNALTQELLQDKYDIAARTSLANYSFYMGASNDNIEEVLKTNIQNICGIKVFMGSSTGNMLVDNEKTLTNIFSNSPTLIATHCEDEATVRANSALYKEKYGDNPHPRVHPEIRNVEACIKSSSMAIELAQQHGARLHILHITTGEETHLFRNDIPLKDKKITSEVCVHHLWFDARDYETLGNQIKCNPAVKADGHKQQLLAALLDDRIDVIATDHAPHTWEEKQNPYWSSPSGLPLVQHPLQLMLEFYKEGKISLEKIAEKMSHAVADCFQISKRGYIREGYWADLVLVDLNEEVTVSKENVLYQCGWSPLEGTTLRSKVTHTIVSGHLAYENGTFDESKTGQRLLFER</sequence>
<dbReference type="EC" id="3.5.2.3" evidence="7"/>
<evidence type="ECO:0000256" key="5">
    <source>
        <dbReference type="ARBA" id="ARBA00022801"/>
    </source>
</evidence>
<comment type="similarity">
    <text evidence="3">Belongs to the metallo-dependent hydrolases superfamily. DHOase family. Class I DHOase subfamily.</text>
</comment>
<dbReference type="PANTHER" id="PTHR43668">
    <property type="entry name" value="ALLANTOINASE"/>
    <property type="match status" value="1"/>
</dbReference>
<keyword evidence="4" id="KW-0479">Metal-binding</keyword>
<dbReference type="SUPFAM" id="SSF51556">
    <property type="entry name" value="Metallo-dependent hydrolases"/>
    <property type="match status" value="1"/>
</dbReference>
<dbReference type="PANTHER" id="PTHR43668:SF4">
    <property type="entry name" value="ALLANTOINASE"/>
    <property type="match status" value="1"/>
</dbReference>
<protein>
    <submittedName>
        <fullName evidence="7">Dihydroorotase</fullName>
        <ecNumber evidence="7">3.5.2.3</ecNumber>
    </submittedName>
</protein>
<dbReference type="Proteomes" id="UP001225761">
    <property type="component" value="Unassembled WGS sequence"/>
</dbReference>
<dbReference type="CDD" id="cd01318">
    <property type="entry name" value="DHOase_IIb"/>
    <property type="match status" value="1"/>
</dbReference>
<accession>A0ABT6Z6P7</accession>
<evidence type="ECO:0000256" key="3">
    <source>
        <dbReference type="ARBA" id="ARBA00010286"/>
    </source>
</evidence>
<keyword evidence="5 7" id="KW-0378">Hydrolase</keyword>
<evidence type="ECO:0000259" key="6">
    <source>
        <dbReference type="Pfam" id="PF01979"/>
    </source>
</evidence>
<evidence type="ECO:0000313" key="8">
    <source>
        <dbReference type="Proteomes" id="UP001225761"/>
    </source>
</evidence>
<dbReference type="EMBL" id="JASHIE010000015">
    <property type="protein sequence ID" value="MDI9876811.1"/>
    <property type="molecule type" value="Genomic_DNA"/>
</dbReference>
<comment type="caution">
    <text evidence="7">The sequence shown here is derived from an EMBL/GenBank/DDBJ whole genome shotgun (WGS) entry which is preliminary data.</text>
</comment>
<dbReference type="Gene3D" id="2.30.40.10">
    <property type="entry name" value="Urease, subunit C, domain 1"/>
    <property type="match status" value="1"/>
</dbReference>
<dbReference type="InterPro" id="IPR006680">
    <property type="entry name" value="Amidohydro-rel"/>
</dbReference>
<name>A0ABT6Z6P7_9BACT</name>
<evidence type="ECO:0000313" key="7">
    <source>
        <dbReference type="EMBL" id="MDI9876811.1"/>
    </source>
</evidence>
<gene>
    <name evidence="7" type="ORF">QM481_19905</name>
</gene>
<dbReference type="InterPro" id="IPR011059">
    <property type="entry name" value="Metal-dep_hydrolase_composite"/>
</dbReference>
<dbReference type="InterPro" id="IPR002195">
    <property type="entry name" value="Dihydroorotase_CS"/>
</dbReference>
<evidence type="ECO:0000256" key="1">
    <source>
        <dbReference type="ARBA" id="ARBA00001947"/>
    </source>
</evidence>
<dbReference type="PROSITE" id="PS00483">
    <property type="entry name" value="DIHYDROOROTASE_2"/>
    <property type="match status" value="1"/>
</dbReference>
<evidence type="ECO:0000256" key="4">
    <source>
        <dbReference type="ARBA" id="ARBA00022723"/>
    </source>
</evidence>
<reference evidence="7 8" key="1">
    <citation type="submission" date="2023-05" db="EMBL/GenBank/DDBJ databases">
        <title>Novel species of genus Flectobacillus isolated from stream in China.</title>
        <authorList>
            <person name="Lu H."/>
        </authorList>
    </citation>
    <scope>NUCLEOTIDE SEQUENCE [LARGE SCALE GENOMIC DNA]</scope>
    <source>
        <strain evidence="7 8">LFS242W</strain>
    </source>
</reference>
<dbReference type="SUPFAM" id="SSF51338">
    <property type="entry name" value="Composite domain of metallo-dependent hydrolases"/>
    <property type="match status" value="1"/>
</dbReference>
<comment type="cofactor">
    <cofactor evidence="1">
        <name>Zn(2+)</name>
        <dbReference type="ChEBI" id="CHEBI:29105"/>
    </cofactor>
</comment>
<dbReference type="InterPro" id="IPR050138">
    <property type="entry name" value="DHOase/Allantoinase_Hydrolase"/>
</dbReference>